<sequence>MDRYEDAFGTDWTGLEREDALTRAFALGVAAACGDEDEAELDRLVSAVDTAYDRSMVELAFHEGRQKGGSLRPELEDDAAVWETLVDDRPPQSTDADDDEDGDEAETGTEEGADGTRSGPRATDRPDALSRASLLDRVDPDDREALRFPPFLRRE</sequence>
<feature type="region of interest" description="Disordered" evidence="1">
    <location>
        <begin position="83"/>
        <end position="155"/>
    </location>
</feature>
<name>A0ABD5P7X3_9EURY</name>
<evidence type="ECO:0000256" key="1">
    <source>
        <dbReference type="SAM" id="MobiDB-lite"/>
    </source>
</evidence>
<evidence type="ECO:0000313" key="3">
    <source>
        <dbReference type="Proteomes" id="UP001595921"/>
    </source>
</evidence>
<dbReference type="Pfam" id="PF26244">
    <property type="entry name" value="DUF8057"/>
    <property type="match status" value="1"/>
</dbReference>
<dbReference type="AlphaFoldDB" id="A0ABD5P7X3"/>
<keyword evidence="3" id="KW-1185">Reference proteome</keyword>
<feature type="compositionally biased region" description="Basic and acidic residues" evidence="1">
    <location>
        <begin position="122"/>
        <end position="155"/>
    </location>
</feature>
<dbReference type="Proteomes" id="UP001595921">
    <property type="component" value="Unassembled WGS sequence"/>
</dbReference>
<organism evidence="2 3">
    <name type="scientific">Halobium salinum</name>
    <dbReference type="NCBI Taxonomy" id="1364940"/>
    <lineage>
        <taxon>Archaea</taxon>
        <taxon>Methanobacteriati</taxon>
        <taxon>Methanobacteriota</taxon>
        <taxon>Stenosarchaea group</taxon>
        <taxon>Halobacteria</taxon>
        <taxon>Halobacteriales</taxon>
        <taxon>Haloferacaceae</taxon>
        <taxon>Halobium</taxon>
    </lineage>
</organism>
<proteinExistence type="predicted"/>
<comment type="caution">
    <text evidence="2">The sequence shown here is derived from an EMBL/GenBank/DDBJ whole genome shotgun (WGS) entry which is preliminary data.</text>
</comment>
<gene>
    <name evidence="2" type="ORF">ACFO0N_02670</name>
</gene>
<dbReference type="InterPro" id="IPR058370">
    <property type="entry name" value="DUF8057"/>
</dbReference>
<accession>A0ABD5P7X3</accession>
<dbReference type="EMBL" id="JBHSDS010000002">
    <property type="protein sequence ID" value="MFC4356849.1"/>
    <property type="molecule type" value="Genomic_DNA"/>
</dbReference>
<reference evidence="2 3" key="1">
    <citation type="journal article" date="2019" name="Int. J. Syst. Evol. Microbiol.">
        <title>The Global Catalogue of Microorganisms (GCM) 10K type strain sequencing project: providing services to taxonomists for standard genome sequencing and annotation.</title>
        <authorList>
            <consortium name="The Broad Institute Genomics Platform"/>
            <consortium name="The Broad Institute Genome Sequencing Center for Infectious Disease"/>
            <person name="Wu L."/>
            <person name="Ma J."/>
        </authorList>
    </citation>
    <scope>NUCLEOTIDE SEQUENCE [LARGE SCALE GENOMIC DNA]</scope>
    <source>
        <strain evidence="2 3">CGMCC 1.12553</strain>
    </source>
</reference>
<evidence type="ECO:0000313" key="2">
    <source>
        <dbReference type="EMBL" id="MFC4356849.1"/>
    </source>
</evidence>
<feature type="compositionally biased region" description="Acidic residues" evidence="1">
    <location>
        <begin position="95"/>
        <end position="113"/>
    </location>
</feature>
<protein>
    <submittedName>
        <fullName evidence="2">Uncharacterized protein</fullName>
    </submittedName>
</protein>
<dbReference type="RefSeq" id="WP_267625297.1">
    <property type="nucleotide sequence ID" value="NZ_JAODIW010000010.1"/>
</dbReference>